<dbReference type="AlphaFoldDB" id="A0A1H7SUH3"/>
<gene>
    <name evidence="2" type="ORF">SAMN05421740_109181</name>
</gene>
<proteinExistence type="predicted"/>
<keyword evidence="1" id="KW-0732">Signal</keyword>
<reference evidence="3" key="1">
    <citation type="submission" date="2016-10" db="EMBL/GenBank/DDBJ databases">
        <authorList>
            <person name="Varghese N."/>
            <person name="Submissions S."/>
        </authorList>
    </citation>
    <scope>NUCLEOTIDE SEQUENCE [LARGE SCALE GENOMIC DNA]</scope>
    <source>
        <strain evidence="3">Jip14</strain>
    </source>
</reference>
<dbReference type="Proteomes" id="UP000198916">
    <property type="component" value="Unassembled WGS sequence"/>
</dbReference>
<dbReference type="EMBL" id="FNZR01000009">
    <property type="protein sequence ID" value="SEL75736.1"/>
    <property type="molecule type" value="Genomic_DNA"/>
</dbReference>
<accession>A0A1H7SUH3</accession>
<evidence type="ECO:0000313" key="3">
    <source>
        <dbReference type="Proteomes" id="UP000198916"/>
    </source>
</evidence>
<evidence type="ECO:0000256" key="1">
    <source>
        <dbReference type="SAM" id="SignalP"/>
    </source>
</evidence>
<feature type="chain" id="PRO_5011587969" evidence="1">
    <location>
        <begin position="28"/>
        <end position="361"/>
    </location>
</feature>
<sequence>MNFPMKFSPLVWMVLMVFFQSANTANAQLRFNVYSGGYFNITEYSGYMTPEGSHQFHIQYAGQQINEENWSISARINGPIRPMSGENMSGLPFPADRIRFRFTHDDGNPPTLAEIGVSTSFIPFNAIGETIIIPKSKAPIAYQSQYGGSMQFHLYFSMQVVGGTYLDQFKNRMPYQIIVYTVPVTFTLYDHKGVVLGYQDVQYSIQVNQSLSGTPPAEPAYSIEILGDAHDSRLEFGNINNYVEGVTATYIDALKINANTGYTITVKAIASAMTAVSDGQATMPVSVIYVRLQPGSTSVPNGNYEEIALSNNYQPLFTTADKREGPQFFNITYRTAGNDERLLNARSGVYATTLLYQLVPQ</sequence>
<dbReference type="STRING" id="332977.SAMN05421740_109181"/>
<evidence type="ECO:0000313" key="2">
    <source>
        <dbReference type="EMBL" id="SEL75736.1"/>
    </source>
</evidence>
<protein>
    <submittedName>
        <fullName evidence="2">Uncharacterized protein</fullName>
    </submittedName>
</protein>
<feature type="signal peptide" evidence="1">
    <location>
        <begin position="1"/>
        <end position="27"/>
    </location>
</feature>
<name>A0A1H7SUH3_9SPHI</name>
<organism evidence="2 3">
    <name type="scientific">Parapedobacter koreensis</name>
    <dbReference type="NCBI Taxonomy" id="332977"/>
    <lineage>
        <taxon>Bacteria</taxon>
        <taxon>Pseudomonadati</taxon>
        <taxon>Bacteroidota</taxon>
        <taxon>Sphingobacteriia</taxon>
        <taxon>Sphingobacteriales</taxon>
        <taxon>Sphingobacteriaceae</taxon>
        <taxon>Parapedobacter</taxon>
    </lineage>
</organism>
<keyword evidence="3" id="KW-1185">Reference proteome</keyword>